<feature type="transmembrane region" description="Helical" evidence="14">
    <location>
        <begin position="602"/>
        <end position="626"/>
    </location>
</feature>
<dbReference type="InterPro" id="IPR017978">
    <property type="entry name" value="GPCR_3_C"/>
</dbReference>
<evidence type="ECO:0000256" key="12">
    <source>
        <dbReference type="ARBA" id="ARBA00040705"/>
    </source>
</evidence>
<organism evidence="17">
    <name type="scientific">Myotis davidii</name>
    <name type="common">David's myotis</name>
    <dbReference type="NCBI Taxonomy" id="225400"/>
    <lineage>
        <taxon>Eukaryota</taxon>
        <taxon>Metazoa</taxon>
        <taxon>Chordata</taxon>
        <taxon>Craniata</taxon>
        <taxon>Vertebrata</taxon>
        <taxon>Euteleostomi</taxon>
        <taxon>Mammalia</taxon>
        <taxon>Eutheria</taxon>
        <taxon>Laurasiatheria</taxon>
        <taxon>Chiroptera</taxon>
        <taxon>Yangochiroptera</taxon>
        <taxon>Vespertilionidae</taxon>
        <taxon>Myotis</taxon>
    </lineage>
</organism>
<evidence type="ECO:0000256" key="5">
    <source>
        <dbReference type="ARBA" id="ARBA00022989"/>
    </source>
</evidence>
<dbReference type="Gene3D" id="2.10.50.30">
    <property type="entry name" value="GPCR, family 3, nine cysteines domain"/>
    <property type="match status" value="1"/>
</dbReference>
<evidence type="ECO:0000256" key="11">
    <source>
        <dbReference type="ARBA" id="ARBA00038492"/>
    </source>
</evidence>
<dbReference type="GO" id="GO:0004930">
    <property type="term" value="F:G protein-coupled receptor activity"/>
    <property type="evidence" value="ECO:0007669"/>
    <property type="project" value="UniProtKB-KW"/>
</dbReference>
<comment type="similarity">
    <text evidence="11">Belongs to the G-protein coupled receptor 3 family. TAS1R subfamily.</text>
</comment>
<comment type="subcellular location">
    <subcellularLocation>
        <location evidence="1">Cell membrane</location>
        <topology evidence="1">Multi-pass membrane protein</topology>
    </subcellularLocation>
</comment>
<feature type="chain" id="PRO_5028997367" description="Taste receptor type 1 member 3" evidence="15">
    <location>
        <begin position="19"/>
        <end position="858"/>
    </location>
</feature>
<proteinExistence type="inferred from homology"/>
<keyword evidence="4 15" id="KW-0732">Signal</keyword>
<evidence type="ECO:0000256" key="6">
    <source>
        <dbReference type="ARBA" id="ARBA00023040"/>
    </source>
</evidence>
<dbReference type="Gene3D" id="3.40.50.2300">
    <property type="match status" value="2"/>
</dbReference>
<evidence type="ECO:0000256" key="8">
    <source>
        <dbReference type="ARBA" id="ARBA00023170"/>
    </source>
</evidence>
<dbReference type="InterPro" id="IPR011500">
    <property type="entry name" value="GPCR_3_9-Cys_dom"/>
</dbReference>
<dbReference type="FunFam" id="2.10.50.30:FF:000004">
    <property type="entry name" value="Taste receptor type 1 member 3-like protein"/>
    <property type="match status" value="1"/>
</dbReference>
<dbReference type="GO" id="GO:0005886">
    <property type="term" value="C:plasma membrane"/>
    <property type="evidence" value="ECO:0007669"/>
    <property type="project" value="UniProtKB-SubCell"/>
</dbReference>
<dbReference type="InterPro" id="IPR000337">
    <property type="entry name" value="GPCR_3"/>
</dbReference>
<keyword evidence="6" id="KW-0297">G-protein coupled receptor</keyword>
<feature type="transmembrane region" description="Helical" evidence="14">
    <location>
        <begin position="726"/>
        <end position="750"/>
    </location>
</feature>
<dbReference type="EMBL" id="MK955940">
    <property type="protein sequence ID" value="QED12504.1"/>
    <property type="molecule type" value="Genomic_DNA"/>
</dbReference>
<dbReference type="PROSITE" id="PS50259">
    <property type="entry name" value="G_PROTEIN_RECEP_F3_4"/>
    <property type="match status" value="1"/>
</dbReference>
<gene>
    <name evidence="17" type="primary">Tas1r3</name>
</gene>
<evidence type="ECO:0000256" key="10">
    <source>
        <dbReference type="ARBA" id="ARBA00023224"/>
    </source>
</evidence>
<dbReference type="Pfam" id="PF07562">
    <property type="entry name" value="NCD3G"/>
    <property type="match status" value="1"/>
</dbReference>
<evidence type="ECO:0000256" key="13">
    <source>
        <dbReference type="SAM" id="MobiDB-lite"/>
    </source>
</evidence>
<feature type="transmembrane region" description="Helical" evidence="14">
    <location>
        <begin position="762"/>
        <end position="782"/>
    </location>
</feature>
<dbReference type="PANTHER" id="PTHR24061:SF435">
    <property type="entry name" value="TASTE RECEPTOR TYPE 1 MEMBER 3"/>
    <property type="match status" value="1"/>
</dbReference>
<dbReference type="PRINTS" id="PR00248">
    <property type="entry name" value="GPCRMGR"/>
</dbReference>
<feature type="transmembrane region" description="Helical" evidence="14">
    <location>
        <begin position="788"/>
        <end position="808"/>
    </location>
</feature>
<feature type="transmembrane region" description="Helical" evidence="14">
    <location>
        <begin position="567"/>
        <end position="590"/>
    </location>
</feature>
<dbReference type="SUPFAM" id="SSF53822">
    <property type="entry name" value="Periplasmic binding protein-like I"/>
    <property type="match status" value="1"/>
</dbReference>
<dbReference type="InterPro" id="IPR028082">
    <property type="entry name" value="Peripla_BP_I"/>
</dbReference>
<feature type="domain" description="G-protein coupled receptors family 3 profile" evidence="16">
    <location>
        <begin position="567"/>
        <end position="823"/>
    </location>
</feature>
<dbReference type="InterPro" id="IPR000068">
    <property type="entry name" value="GPCR_3_Ca_sens_rcpt-rel"/>
</dbReference>
<dbReference type="GO" id="GO:0050917">
    <property type="term" value="P:sensory perception of umami taste"/>
    <property type="evidence" value="ECO:0007669"/>
    <property type="project" value="TreeGrafter"/>
</dbReference>
<evidence type="ECO:0000256" key="7">
    <source>
        <dbReference type="ARBA" id="ARBA00023136"/>
    </source>
</evidence>
<evidence type="ECO:0000256" key="14">
    <source>
        <dbReference type="SAM" id="Phobius"/>
    </source>
</evidence>
<keyword evidence="7 14" id="KW-0472">Membrane</keyword>
<keyword evidence="5 14" id="KW-1133">Transmembrane helix</keyword>
<dbReference type="PANTHER" id="PTHR24061">
    <property type="entry name" value="CALCIUM-SENSING RECEPTOR-RELATED"/>
    <property type="match status" value="1"/>
</dbReference>
<evidence type="ECO:0000256" key="15">
    <source>
        <dbReference type="SAM" id="SignalP"/>
    </source>
</evidence>
<dbReference type="AlphaFoldDB" id="A0A7G3W6R8"/>
<evidence type="ECO:0000313" key="17">
    <source>
        <dbReference type="EMBL" id="QED12504.1"/>
    </source>
</evidence>
<feature type="region of interest" description="Disordered" evidence="13">
    <location>
        <begin position="827"/>
        <end position="858"/>
    </location>
</feature>
<evidence type="ECO:0000256" key="9">
    <source>
        <dbReference type="ARBA" id="ARBA00023180"/>
    </source>
</evidence>
<feature type="signal peptide" evidence="15">
    <location>
        <begin position="1"/>
        <end position="18"/>
    </location>
</feature>
<keyword evidence="2" id="KW-1003">Cell membrane</keyword>
<keyword evidence="8 17" id="KW-0675">Receptor</keyword>
<evidence type="ECO:0000259" key="16">
    <source>
        <dbReference type="PROSITE" id="PS50259"/>
    </source>
</evidence>
<dbReference type="InterPro" id="IPR038550">
    <property type="entry name" value="GPCR_3_9-Cys_sf"/>
</dbReference>
<dbReference type="GO" id="GO:0033041">
    <property type="term" value="F:sweet taste receptor activity"/>
    <property type="evidence" value="ECO:0007669"/>
    <property type="project" value="TreeGrafter"/>
</dbReference>
<dbReference type="FunFam" id="3.40.50.2300:FF:000016">
    <property type="entry name" value="Taste 1 receptor member 2"/>
    <property type="match status" value="1"/>
</dbReference>
<reference evidence="17" key="1">
    <citation type="submission" date="2019-05" db="EMBL/GenBank/DDBJ databases">
        <title>Bat sweet taste receptor genes.</title>
        <authorList>
            <person name="Jiao H."/>
        </authorList>
    </citation>
    <scope>NUCLEOTIDE SEQUENCE</scope>
</reference>
<feature type="transmembrane region" description="Helical" evidence="14">
    <location>
        <begin position="638"/>
        <end position="659"/>
    </location>
</feature>
<dbReference type="Pfam" id="PF01094">
    <property type="entry name" value="ANF_receptor"/>
    <property type="match status" value="1"/>
</dbReference>
<evidence type="ECO:0000256" key="1">
    <source>
        <dbReference type="ARBA" id="ARBA00004651"/>
    </source>
</evidence>
<dbReference type="InterPro" id="IPR001828">
    <property type="entry name" value="ANF_lig-bd_rcpt"/>
</dbReference>
<protein>
    <recommendedName>
        <fullName evidence="12">Taste receptor type 1 member 3</fullName>
    </recommendedName>
</protein>
<evidence type="ECO:0000256" key="4">
    <source>
        <dbReference type="ARBA" id="ARBA00022729"/>
    </source>
</evidence>
<keyword evidence="9" id="KW-0325">Glycoprotein</keyword>
<evidence type="ECO:0000256" key="2">
    <source>
        <dbReference type="ARBA" id="ARBA00022475"/>
    </source>
</evidence>
<accession>A0A7G3W6R8</accession>
<keyword evidence="10" id="KW-0807">Transducer</keyword>
<sequence>MSSLALLGLSVLLGLGAGAPLCLSRQLRMQGDYVLGGLFPLGAAEDTGLGPRTQPNTTVCTRFSSLGLLWALAMKMAVEEINRGSALLPGLSLGHDIFDTCSEPVVAMKSSLVFMAEAGSCDIAAYCDYSQYQPRVLAVVGPHSTELALITGKLFGFFLMPQVSYGASADQLSNRKAFPSFFRTVPSDRVQVAAMVELLHALQWNWVAAVGSDDEYGRQGLSLFSSLANARGICIAHEGLVPAAADAHGLQLGAVQGLLHQVNQSRVQVVVLFSSARAARALFGFSLRFGLAPKVWVASEAWLTSAQVLSLPGLAQVGTVLGFLQRGAPMSDFPSYVQARLALAADPAFCASLDAGQPDLEGHMAGPRCPQCDRISLEDVSAGLLHHRAFAAYAAVYSVAQALHNTLLCDALGCPPRAPVQPWQLLENMYNVSFRVRGLPLRFDANGNVDTGYDLKLWVWRDPEPELRTVGGFDGRLQLQLPQMRWHTPGNTRPVSQCSRQCQEGQVRRVKGFHSCCYDCVDCKAGSYQRSPDDLFCTPCAQDQWSPDRSLRCFPRRPRCLAWGEPAVLLLLALLGLVLGLALAALGLFVRHRDSPLVRASGGLRACFGLACLGLVCLSVLLLPGWPSPAGCLAQQPLMHLPLTGCLSTLFLQAAQIFVEAELPPSWADRLRGHLQGPRAWLAVLLAVLVEAALCTWYLVAFPPEVVMDWQVLPTEVLVRCRVRSWVGLGLVHAAHGVLASLCFLGTFLVHRQPGRHDSARSLAFAMLAYFITWVSFVPLFANMHVAYQPAVQMGTSLLCVLGILAAFHLPKCYLLLRQPAGNPPEFFPGGGPGSASGLSGSRGGAHDPATSPQCAQT</sequence>
<name>A0A7G3W6R8_MYODS</name>
<feature type="transmembrane region" description="Helical" evidence="14">
    <location>
        <begin position="680"/>
        <end position="700"/>
    </location>
</feature>
<evidence type="ECO:0000256" key="3">
    <source>
        <dbReference type="ARBA" id="ARBA00022692"/>
    </source>
</evidence>
<keyword evidence="3 14" id="KW-0812">Transmembrane</keyword>
<dbReference type="Pfam" id="PF00003">
    <property type="entry name" value="7tm_3"/>
    <property type="match status" value="1"/>
</dbReference>